<accession>A0A1E3U6V6</accession>
<dbReference type="AlphaFoldDB" id="A0A1E3U6V6"/>
<protein>
    <submittedName>
        <fullName evidence="1">Uncharacterized protein</fullName>
    </submittedName>
</protein>
<proteinExistence type="predicted"/>
<gene>
    <name evidence="1" type="ORF">BEI59_33250</name>
</gene>
<name>A0A1E3U6V6_9FIRM</name>
<organism evidence="1 2">
    <name type="scientific">Eisenbergiella tayi</name>
    <dbReference type="NCBI Taxonomy" id="1432052"/>
    <lineage>
        <taxon>Bacteria</taxon>
        <taxon>Bacillati</taxon>
        <taxon>Bacillota</taxon>
        <taxon>Clostridia</taxon>
        <taxon>Lachnospirales</taxon>
        <taxon>Lachnospiraceae</taxon>
        <taxon>Eisenbergiella</taxon>
    </lineage>
</organism>
<evidence type="ECO:0000313" key="1">
    <source>
        <dbReference type="EMBL" id="ODR39298.1"/>
    </source>
</evidence>
<dbReference type="EMBL" id="MEHA01000043">
    <property type="protein sequence ID" value="ODR39298.1"/>
    <property type="molecule type" value="Genomic_DNA"/>
</dbReference>
<dbReference type="OrthoDB" id="2002481at2"/>
<dbReference type="Proteomes" id="UP000094271">
    <property type="component" value="Unassembled WGS sequence"/>
</dbReference>
<evidence type="ECO:0000313" key="2">
    <source>
        <dbReference type="Proteomes" id="UP000094271"/>
    </source>
</evidence>
<sequence length="198" mass="22414">MTCRNKRSTAMTEKNLIRVYTGATSEKRIDIIIKNYTKFIGIVDGYTDGLRYMIECEKESSHRQSVGDLGVRVQTGGMTSDPTARKAINNVITREALINCDFSGNVLDGVDQAEVYIRDAYILSDMRKDYNLFNSQLGILGTEKETFTKYLLKEKTISDIAEDQGITYESARQQIQKIKVRMKKQVKRFMDGQPGGIA</sequence>
<comment type="caution">
    <text evidence="1">The sequence shown here is derived from an EMBL/GenBank/DDBJ whole genome shotgun (WGS) entry which is preliminary data.</text>
</comment>
<reference evidence="1 2" key="1">
    <citation type="submission" date="2016-08" db="EMBL/GenBank/DDBJ databases">
        <authorList>
            <person name="Seilhamer J.J."/>
        </authorList>
    </citation>
    <scope>NUCLEOTIDE SEQUENCE [LARGE SCALE GENOMIC DNA]</scope>
    <source>
        <strain evidence="1 2">NML150140-1</strain>
    </source>
</reference>